<gene>
    <name evidence="5" type="ORF">UFOPK3381_00743</name>
</gene>
<evidence type="ECO:0000259" key="4">
    <source>
        <dbReference type="Pfam" id="PF17764"/>
    </source>
</evidence>
<dbReference type="InterPro" id="IPR027417">
    <property type="entry name" value="P-loop_NTPase"/>
</dbReference>
<evidence type="ECO:0000256" key="1">
    <source>
        <dbReference type="ARBA" id="ARBA00022741"/>
    </source>
</evidence>
<dbReference type="AlphaFoldDB" id="A0A6J7DM64"/>
<keyword evidence="2" id="KW-0067">ATP-binding</keyword>
<dbReference type="PANTHER" id="PTHR30580">
    <property type="entry name" value="PRIMOSOMAL PROTEIN N"/>
    <property type="match status" value="1"/>
</dbReference>
<dbReference type="Gene3D" id="3.40.1440.60">
    <property type="entry name" value="PriA, 3(prime) DNA-binding domain"/>
    <property type="match status" value="1"/>
</dbReference>
<dbReference type="PANTHER" id="PTHR30580:SF0">
    <property type="entry name" value="PRIMOSOMAL PROTEIN N"/>
    <property type="match status" value="1"/>
</dbReference>
<organism evidence="5">
    <name type="scientific">freshwater metagenome</name>
    <dbReference type="NCBI Taxonomy" id="449393"/>
    <lineage>
        <taxon>unclassified sequences</taxon>
        <taxon>metagenomes</taxon>
        <taxon>ecological metagenomes</taxon>
    </lineage>
</organism>
<dbReference type="InterPro" id="IPR041222">
    <property type="entry name" value="PriA_3primeBD"/>
</dbReference>
<dbReference type="EMBL" id="CAFBLN010000024">
    <property type="protein sequence ID" value="CAB4869945.1"/>
    <property type="molecule type" value="Genomic_DNA"/>
</dbReference>
<dbReference type="Pfam" id="PF17764">
    <property type="entry name" value="PriA_3primeBD"/>
    <property type="match status" value="1"/>
</dbReference>
<dbReference type="InterPro" id="IPR042115">
    <property type="entry name" value="PriA_3primeBD_sf"/>
</dbReference>
<reference evidence="5" key="1">
    <citation type="submission" date="2020-05" db="EMBL/GenBank/DDBJ databases">
        <authorList>
            <person name="Chiriac C."/>
            <person name="Salcher M."/>
            <person name="Ghai R."/>
            <person name="Kavagutti S V."/>
        </authorList>
    </citation>
    <scope>NUCLEOTIDE SEQUENCE</scope>
</reference>
<name>A0A6J7DM64_9ZZZZ</name>
<evidence type="ECO:0000256" key="2">
    <source>
        <dbReference type="ARBA" id="ARBA00022840"/>
    </source>
</evidence>
<dbReference type="GO" id="GO:0005524">
    <property type="term" value="F:ATP binding"/>
    <property type="evidence" value="ECO:0007669"/>
    <property type="project" value="UniProtKB-KW"/>
</dbReference>
<evidence type="ECO:0000256" key="3">
    <source>
        <dbReference type="ARBA" id="ARBA00023125"/>
    </source>
</evidence>
<dbReference type="GO" id="GO:0003677">
    <property type="term" value="F:DNA binding"/>
    <property type="evidence" value="ECO:0007669"/>
    <property type="project" value="UniProtKB-KW"/>
</dbReference>
<evidence type="ECO:0000313" key="5">
    <source>
        <dbReference type="EMBL" id="CAB4869945.1"/>
    </source>
</evidence>
<keyword evidence="1" id="KW-0547">Nucleotide-binding</keyword>
<accession>A0A6J7DM64</accession>
<dbReference type="GO" id="GO:0006302">
    <property type="term" value="P:double-strand break repair"/>
    <property type="evidence" value="ECO:0007669"/>
    <property type="project" value="TreeGrafter"/>
</dbReference>
<dbReference type="GO" id="GO:0006310">
    <property type="term" value="P:DNA recombination"/>
    <property type="evidence" value="ECO:0007669"/>
    <property type="project" value="TreeGrafter"/>
</dbReference>
<keyword evidence="3" id="KW-0238">DNA-binding</keyword>
<dbReference type="Gene3D" id="3.40.50.300">
    <property type="entry name" value="P-loop containing nucleotide triphosphate hydrolases"/>
    <property type="match status" value="1"/>
</dbReference>
<protein>
    <submittedName>
        <fullName evidence="5">Unannotated protein</fullName>
    </submittedName>
</protein>
<proteinExistence type="predicted"/>
<feature type="domain" description="Primosomal protein N' 3' DNA-binding" evidence="4">
    <location>
        <begin position="9"/>
        <end position="97"/>
    </location>
</feature>
<dbReference type="GO" id="GO:0006270">
    <property type="term" value="P:DNA replication initiation"/>
    <property type="evidence" value="ECO:0007669"/>
    <property type="project" value="TreeGrafter"/>
</dbReference>
<dbReference type="GO" id="GO:0043138">
    <property type="term" value="F:3'-5' DNA helicase activity"/>
    <property type="evidence" value="ECO:0007669"/>
    <property type="project" value="TreeGrafter"/>
</dbReference>
<sequence length="567" mass="61769">MSALRAVRVVTEVAAVDREFDYLVPEGMTIGVGDRVRLDFHGRSVRAWVLEVDVAVEDRELKSIAKWLGYGPPLELLPFLQWASDYWVTPMARALSASCTMKLWKALPPTPKKVNVHHVGPTYAPGLWQCGPTRDPLDIVLSALAQTYDSRGSLLVLTPTEGWAERLATRLAHRGIAVAKIDEWDKCRAEWPVIVGARGAAFAPTPRLAGVVVLDGDDDSYVSEQSPTWNAVRAVAHRAERDNAPLWITSPMPSPLLLELFGAVNVDDDLEGRWPRTEVIDRRLADPRDGALSQEALRAAHTALDSIEGVAVAVILQRLGAGRLLACRRCGELFRCETCGEAEVDVDGSLQCRNAHAPREPFCRDCGATKPRSIRSGVTTLARDVALQLGQPVLEVTATSEPLPLSTRVVVGTEAIFRHVRRCGVVIFVDFDQYLLGAREEARRDAVYAVAKAGRLVGGRRDGRGLVVLQTRRGGDDVLQSLRNADFARFMQDEVATAELLELPPFGAMAEIGGVAGPAYAKALREAGVAVQEVGERFIVRAPSNGELRALLARAERPTGAMRLAIS</sequence>